<dbReference type="Proteomes" id="UP000191257">
    <property type="component" value="Plasmid unnamed3"/>
</dbReference>
<keyword evidence="2 4" id="KW-0238">DNA-binding</keyword>
<sequence length="203" mass="21936">MTAPSTRDLIVEKADALFYEGGYEATSFAAIAAAVGISRGNFYHHFKTKDDILEAVITRRMAQTRAMLDGWQADGADPRDRILSFIRMLIANRAGIMAFGCPVGTLCSELAKLDHDAQGRAADILGLFRDWLAGQFRALGAGDRAAALAMHLLSWSQGVAVMATAFRDESFIRSEVAGIEHWLTNLTDISASTKTGHPCSSPS</sequence>
<evidence type="ECO:0000256" key="4">
    <source>
        <dbReference type="PROSITE-ProRule" id="PRU00335"/>
    </source>
</evidence>
<dbReference type="InterPro" id="IPR001647">
    <property type="entry name" value="HTH_TetR"/>
</dbReference>
<keyword evidence="3" id="KW-0804">Transcription</keyword>
<dbReference type="Gene3D" id="1.10.357.10">
    <property type="entry name" value="Tetracycline Repressor, domain 2"/>
    <property type="match status" value="1"/>
</dbReference>
<dbReference type="SUPFAM" id="SSF48498">
    <property type="entry name" value="Tetracyclin repressor-like, C-terminal domain"/>
    <property type="match status" value="1"/>
</dbReference>
<dbReference type="InterPro" id="IPR036271">
    <property type="entry name" value="Tet_transcr_reg_TetR-rel_C_sf"/>
</dbReference>
<dbReference type="RefSeq" id="WP_080623048.1">
    <property type="nucleotide sequence ID" value="NZ_CAWMZI010000004.1"/>
</dbReference>
<reference evidence="6" key="1">
    <citation type="submission" date="2017-12" db="EMBL/GenBank/DDBJ databases">
        <title>FDA dAtabase for Regulatory Grade micrObial Sequences (FDA-ARGOS): Supporting development and validation of Infectious Disease Dx tests.</title>
        <authorList>
            <person name="Campos J."/>
            <person name="Goldberg B."/>
            <person name="Tallon L."/>
            <person name="Sadzewicz L."/>
            <person name="Sengamalay N."/>
            <person name="Ott S."/>
            <person name="Godinez A."/>
            <person name="Nagaraj S."/>
            <person name="Vyas G."/>
            <person name="Aluvathingal J."/>
            <person name="Nadendla S."/>
            <person name="Geyer C."/>
            <person name="Nandy P."/>
            <person name="Hobson J."/>
            <person name="Sichtig H."/>
        </authorList>
    </citation>
    <scope>NUCLEOTIDE SEQUENCE</scope>
    <source>
        <strain evidence="6">FDAARGOS_252</strain>
        <plasmid evidence="6">unnamed3</plasmid>
    </source>
</reference>
<evidence type="ECO:0000313" key="7">
    <source>
        <dbReference type="Proteomes" id="UP000191257"/>
    </source>
</evidence>
<dbReference type="AlphaFoldDB" id="A0A1V0GY56"/>
<dbReference type="PROSITE" id="PS50977">
    <property type="entry name" value="HTH_TETR_2"/>
    <property type="match status" value="1"/>
</dbReference>
<dbReference type="InterPro" id="IPR009057">
    <property type="entry name" value="Homeodomain-like_sf"/>
</dbReference>
<protein>
    <submittedName>
        <fullName evidence="6">TetR/AcrR family transcriptional regulator</fullName>
    </submittedName>
</protein>
<dbReference type="EMBL" id="CP020443">
    <property type="protein sequence ID" value="ARC38761.1"/>
    <property type="molecule type" value="Genomic_DNA"/>
</dbReference>
<organism evidence="6 7">
    <name type="scientific">Paracoccus yeei</name>
    <dbReference type="NCBI Taxonomy" id="147645"/>
    <lineage>
        <taxon>Bacteria</taxon>
        <taxon>Pseudomonadati</taxon>
        <taxon>Pseudomonadota</taxon>
        <taxon>Alphaproteobacteria</taxon>
        <taxon>Rhodobacterales</taxon>
        <taxon>Paracoccaceae</taxon>
        <taxon>Paracoccus</taxon>
    </lineage>
</organism>
<evidence type="ECO:0000256" key="2">
    <source>
        <dbReference type="ARBA" id="ARBA00023125"/>
    </source>
</evidence>
<proteinExistence type="predicted"/>
<evidence type="ECO:0000256" key="1">
    <source>
        <dbReference type="ARBA" id="ARBA00023015"/>
    </source>
</evidence>
<name>A0A1V0GY56_9RHOB</name>
<accession>A0A1V0GY56</accession>
<dbReference type="SUPFAM" id="SSF46689">
    <property type="entry name" value="Homeodomain-like"/>
    <property type="match status" value="1"/>
</dbReference>
<dbReference type="PANTHER" id="PTHR47506">
    <property type="entry name" value="TRANSCRIPTIONAL REGULATORY PROTEIN"/>
    <property type="match status" value="1"/>
</dbReference>
<dbReference type="GO" id="GO:0003677">
    <property type="term" value="F:DNA binding"/>
    <property type="evidence" value="ECO:0007669"/>
    <property type="project" value="UniProtKB-UniRule"/>
</dbReference>
<dbReference type="KEGG" id="pye:A6J80_20920"/>
<keyword evidence="1" id="KW-0805">Transcription regulation</keyword>
<dbReference type="eggNOG" id="COG1309">
    <property type="taxonomic scope" value="Bacteria"/>
</dbReference>
<keyword evidence="6" id="KW-0614">Plasmid</keyword>
<keyword evidence="7" id="KW-1185">Reference proteome</keyword>
<dbReference type="PANTHER" id="PTHR47506:SF1">
    <property type="entry name" value="HTH-TYPE TRANSCRIPTIONAL REGULATOR YJDC"/>
    <property type="match status" value="1"/>
</dbReference>
<feature type="domain" description="HTH tetR-type" evidence="5">
    <location>
        <begin position="4"/>
        <end position="64"/>
    </location>
</feature>
<evidence type="ECO:0000313" key="6">
    <source>
        <dbReference type="EMBL" id="ARC38761.1"/>
    </source>
</evidence>
<evidence type="ECO:0000256" key="3">
    <source>
        <dbReference type="ARBA" id="ARBA00023163"/>
    </source>
</evidence>
<geneLocation type="plasmid" evidence="6 7">
    <name>unnamed3</name>
</geneLocation>
<evidence type="ECO:0000259" key="5">
    <source>
        <dbReference type="PROSITE" id="PS50977"/>
    </source>
</evidence>
<gene>
    <name evidence="6" type="ORF">A6J80_20920</name>
</gene>
<dbReference type="PRINTS" id="PR00455">
    <property type="entry name" value="HTHTETR"/>
</dbReference>
<feature type="DNA-binding region" description="H-T-H motif" evidence="4">
    <location>
        <begin position="27"/>
        <end position="46"/>
    </location>
</feature>
<dbReference type="Pfam" id="PF00440">
    <property type="entry name" value="TetR_N"/>
    <property type="match status" value="1"/>
</dbReference>